<dbReference type="InterPro" id="IPR053020">
    <property type="entry name" value="Smr_domain_protein"/>
</dbReference>
<keyword evidence="4" id="KW-1185">Reference proteome</keyword>
<dbReference type="STRING" id="988480.A0A075AZL6"/>
<reference evidence="5" key="2">
    <citation type="journal article" date="2018" name="Nat. Microbiol.">
        <title>Leveraging single-cell genomics to expand the fungal tree of life.</title>
        <authorList>
            <person name="Ahrendt S.R."/>
            <person name="Quandt C.A."/>
            <person name="Ciobanu D."/>
            <person name="Clum A."/>
            <person name="Salamov A."/>
            <person name="Andreopoulos B."/>
            <person name="Cheng J.F."/>
            <person name="Woyke T."/>
            <person name="Pelin A."/>
            <person name="Henrissat B."/>
            <person name="Reynolds N.K."/>
            <person name="Benny G.L."/>
            <person name="Smith M.E."/>
            <person name="James T.Y."/>
            <person name="Grigoriev I.V."/>
        </authorList>
    </citation>
    <scope>NUCLEOTIDE SEQUENCE [LARGE SCALE GENOMIC DNA]</scope>
    <source>
        <strain evidence="5">CSF55</strain>
    </source>
</reference>
<reference evidence="3" key="3">
    <citation type="submission" date="2018-08" db="EMBL/GenBank/DDBJ databases">
        <title>Leveraging single-cell genomics to expand the Fungal Tree of Life.</title>
        <authorList>
            <consortium name="DOE Joint Genome Institute"/>
            <person name="Ahrendt S.R."/>
            <person name="Quandt C.A."/>
            <person name="Ciobanu D."/>
            <person name="Clum A."/>
            <person name="Salamov A."/>
            <person name="Andreopoulos B."/>
            <person name="Cheng J.-F."/>
            <person name="Woyke T."/>
            <person name="Pelin A."/>
            <person name="Henrissat B."/>
            <person name="Reynolds N."/>
            <person name="Benny G.L."/>
            <person name="Smith M.E."/>
            <person name="James T.Y."/>
            <person name="Grigoriev I.V."/>
        </authorList>
    </citation>
    <scope>NUCLEOTIDE SEQUENCE</scope>
    <source>
        <strain evidence="3">CSF55</strain>
    </source>
</reference>
<organism evidence="2 4">
    <name type="scientific">Rozella allomycis (strain CSF55)</name>
    <dbReference type="NCBI Taxonomy" id="988480"/>
    <lineage>
        <taxon>Eukaryota</taxon>
        <taxon>Fungi</taxon>
        <taxon>Fungi incertae sedis</taxon>
        <taxon>Cryptomycota</taxon>
        <taxon>Cryptomycota incertae sedis</taxon>
        <taxon>Rozella</taxon>
    </lineage>
</organism>
<dbReference type="OrthoDB" id="3231855at2759"/>
<dbReference type="HOGENOM" id="CLU_1533432_0_0_1"/>
<dbReference type="InterPro" id="IPR036063">
    <property type="entry name" value="Smr_dom_sf"/>
</dbReference>
<dbReference type="InterPro" id="IPR013899">
    <property type="entry name" value="DUF1771"/>
</dbReference>
<dbReference type="SUPFAM" id="SSF160443">
    <property type="entry name" value="SMR domain-like"/>
    <property type="match status" value="1"/>
</dbReference>
<dbReference type="InterPro" id="IPR002625">
    <property type="entry name" value="Smr_dom"/>
</dbReference>
<dbReference type="AlphaFoldDB" id="A0A075AZL6"/>
<sequence>MGSIFSRETEGDPDELRLKARLLKEQAMEYGRESQVAYLRGDKSTAHSLSVQKKELYKKANDMNSKAMKKYIETNNQDNSKTVLDLHGLHVHEAIETLEKRVSKLCSKAKVDDLYLYVITGKGNNSANGIVKLRPAVLDWAERNNEYIEFYEVDSRNSGQIILKLRKRDTFCVIL</sequence>
<dbReference type="PANTHER" id="PTHR47417">
    <property type="entry name" value="SMR DOMAIN-CONTAINING PROTEIN YPL199C"/>
    <property type="match status" value="1"/>
</dbReference>
<dbReference type="EMBL" id="ML005118">
    <property type="protein sequence ID" value="RKP20063.1"/>
    <property type="molecule type" value="Genomic_DNA"/>
</dbReference>
<dbReference type="OMA" id="WAERNNE"/>
<dbReference type="Pfam" id="PF01713">
    <property type="entry name" value="Smr"/>
    <property type="match status" value="1"/>
</dbReference>
<dbReference type="Proteomes" id="UP000281549">
    <property type="component" value="Unassembled WGS sequence"/>
</dbReference>
<feature type="domain" description="Smr" evidence="1">
    <location>
        <begin position="84"/>
        <end position="166"/>
    </location>
</feature>
<dbReference type="EMBL" id="KE560759">
    <property type="protein sequence ID" value="EPZ35771.1"/>
    <property type="molecule type" value="Genomic_DNA"/>
</dbReference>
<dbReference type="Proteomes" id="UP000030755">
    <property type="component" value="Unassembled WGS sequence"/>
</dbReference>
<protein>
    <submittedName>
        <fullName evidence="3">Smr-domain-containing protein</fullName>
    </submittedName>
</protein>
<gene>
    <name evidence="2" type="ORF">O9G_005408</name>
    <name evidence="3" type="ORF">ROZALSC1DRAFT_28413</name>
</gene>
<evidence type="ECO:0000259" key="1">
    <source>
        <dbReference type="PROSITE" id="PS50828"/>
    </source>
</evidence>
<reference evidence="2 4" key="1">
    <citation type="journal article" date="2013" name="Curr. Biol.">
        <title>Shared signatures of parasitism and phylogenomics unite Cryptomycota and microsporidia.</title>
        <authorList>
            <person name="James T.Y."/>
            <person name="Pelin A."/>
            <person name="Bonen L."/>
            <person name="Ahrendt S."/>
            <person name="Sain D."/>
            <person name="Corradi N."/>
            <person name="Stajich J.E."/>
        </authorList>
    </citation>
    <scope>NUCLEOTIDE SEQUENCE [LARGE SCALE GENOMIC DNA]</scope>
    <source>
        <strain evidence="2">CSF55</strain>
        <strain evidence="2">CSF55</strain>
    </source>
</reference>
<dbReference type="SMART" id="SM01162">
    <property type="entry name" value="DUF1771"/>
    <property type="match status" value="1"/>
</dbReference>
<evidence type="ECO:0000313" key="4">
    <source>
        <dbReference type="Proteomes" id="UP000030755"/>
    </source>
</evidence>
<accession>A0A075AZL6</accession>
<dbReference type="Pfam" id="PF08590">
    <property type="entry name" value="DUF1771"/>
    <property type="match status" value="1"/>
</dbReference>
<name>A0A075AZL6_ROZAC</name>
<evidence type="ECO:0000313" key="3">
    <source>
        <dbReference type="EMBL" id="RKP20063.1"/>
    </source>
</evidence>
<dbReference type="PANTHER" id="PTHR47417:SF1">
    <property type="entry name" value="SMR DOMAIN-CONTAINING PROTEIN YPL199C"/>
    <property type="match status" value="1"/>
</dbReference>
<dbReference type="PROSITE" id="PS50828">
    <property type="entry name" value="SMR"/>
    <property type="match status" value="1"/>
</dbReference>
<dbReference type="Gene3D" id="3.30.1370.110">
    <property type="match status" value="1"/>
</dbReference>
<dbReference type="SMART" id="SM00463">
    <property type="entry name" value="SMR"/>
    <property type="match status" value="1"/>
</dbReference>
<evidence type="ECO:0000313" key="2">
    <source>
        <dbReference type="EMBL" id="EPZ35771.1"/>
    </source>
</evidence>
<proteinExistence type="predicted"/>
<evidence type="ECO:0000313" key="5">
    <source>
        <dbReference type="Proteomes" id="UP000281549"/>
    </source>
</evidence>